<proteinExistence type="inferred from homology"/>
<dbReference type="InterPro" id="IPR001031">
    <property type="entry name" value="Thioesterase"/>
</dbReference>
<evidence type="ECO:0000313" key="4">
    <source>
        <dbReference type="Proteomes" id="UP001220022"/>
    </source>
</evidence>
<dbReference type="InterPro" id="IPR029058">
    <property type="entry name" value="AB_hydrolase_fold"/>
</dbReference>
<dbReference type="InterPro" id="IPR012223">
    <property type="entry name" value="TEII"/>
</dbReference>
<comment type="caution">
    <text evidence="3">The sequence shown here is derived from an EMBL/GenBank/DDBJ whole genome shotgun (WGS) entry which is preliminary data.</text>
</comment>
<gene>
    <name evidence="3" type="ORF">P2L57_06955</name>
</gene>
<evidence type="ECO:0000256" key="1">
    <source>
        <dbReference type="ARBA" id="ARBA00007169"/>
    </source>
</evidence>
<dbReference type="Proteomes" id="UP001220022">
    <property type="component" value="Unassembled WGS sequence"/>
</dbReference>
<evidence type="ECO:0000259" key="2">
    <source>
        <dbReference type="Pfam" id="PF00975"/>
    </source>
</evidence>
<reference evidence="3 4" key="1">
    <citation type="submission" date="2023-03" db="EMBL/GenBank/DDBJ databases">
        <title>Draft genome sequence of type strain Streptomyces ferralitis JCM 14344.</title>
        <authorList>
            <person name="Klaysubun C."/>
            <person name="Duangmal K."/>
        </authorList>
    </citation>
    <scope>NUCLEOTIDE SEQUENCE [LARGE SCALE GENOMIC DNA]</scope>
    <source>
        <strain evidence="3 4">JCM 14344</strain>
    </source>
</reference>
<sequence length="224" mass="24690">MTEETTPDDIGLIRILQPATPSSFRLVCFPGFVNSTAYYLALAELLLPTVEVLVIQYPGDSGDPDDRCFGDLQPVADCEELADRIFEALGDWTDRRIALFGHRDGAYLAYRVAERLERETTALLMTLFVSGRNAPGVHAPLGPPTLSCRIVALTGNHDPRTTPAGVRAWRRCTSGRFDLEVLAGATRYLTTSKREIVNLVHDQLMSSSIEIIENVANVKTIQAE</sequence>
<dbReference type="Pfam" id="PF00975">
    <property type="entry name" value="Thioesterase"/>
    <property type="match status" value="1"/>
</dbReference>
<organism evidence="3 4">
    <name type="scientific">Streptantibioticus ferralitis</name>
    <dbReference type="NCBI Taxonomy" id="236510"/>
    <lineage>
        <taxon>Bacteria</taxon>
        <taxon>Bacillati</taxon>
        <taxon>Actinomycetota</taxon>
        <taxon>Actinomycetes</taxon>
        <taxon>Kitasatosporales</taxon>
        <taxon>Streptomycetaceae</taxon>
        <taxon>Streptantibioticus</taxon>
    </lineage>
</organism>
<dbReference type="EMBL" id="JARHTQ010000003">
    <property type="protein sequence ID" value="MDF2255472.1"/>
    <property type="molecule type" value="Genomic_DNA"/>
</dbReference>
<dbReference type="SUPFAM" id="SSF53474">
    <property type="entry name" value="alpha/beta-Hydrolases"/>
    <property type="match status" value="1"/>
</dbReference>
<dbReference type="PANTHER" id="PTHR11487">
    <property type="entry name" value="THIOESTERASE"/>
    <property type="match status" value="1"/>
</dbReference>
<accession>A0ABT5YV34</accession>
<evidence type="ECO:0000313" key="3">
    <source>
        <dbReference type="EMBL" id="MDF2255472.1"/>
    </source>
</evidence>
<dbReference type="Gene3D" id="3.40.50.1820">
    <property type="entry name" value="alpha/beta hydrolase"/>
    <property type="match status" value="2"/>
</dbReference>
<dbReference type="RefSeq" id="WP_275809935.1">
    <property type="nucleotide sequence ID" value="NZ_BAAANM010000050.1"/>
</dbReference>
<protein>
    <submittedName>
        <fullName evidence="3">Thioesterase domain-containing protein</fullName>
    </submittedName>
</protein>
<dbReference type="PANTHER" id="PTHR11487:SF0">
    <property type="entry name" value="S-ACYL FATTY ACID SYNTHASE THIOESTERASE, MEDIUM CHAIN"/>
    <property type="match status" value="1"/>
</dbReference>
<comment type="similarity">
    <text evidence="1">Belongs to the thioesterase family.</text>
</comment>
<feature type="domain" description="Thioesterase" evidence="2">
    <location>
        <begin position="25"/>
        <end position="139"/>
    </location>
</feature>
<name>A0ABT5YV34_9ACTN</name>
<keyword evidence="4" id="KW-1185">Reference proteome</keyword>